<dbReference type="Gene3D" id="3.10.20.90">
    <property type="entry name" value="Phosphatidylinositol 3-kinase Catalytic Subunit, Chain A, domain 1"/>
    <property type="match status" value="1"/>
</dbReference>
<evidence type="ECO:0000313" key="3">
    <source>
        <dbReference type="EMBL" id="KAG7472078.1"/>
    </source>
</evidence>
<gene>
    <name evidence="3" type="ORF">MATL_G00104760</name>
</gene>
<dbReference type="EMBL" id="JAFDVH010000008">
    <property type="protein sequence ID" value="KAG7472078.1"/>
    <property type="molecule type" value="Genomic_DNA"/>
</dbReference>
<evidence type="ECO:0000259" key="2">
    <source>
        <dbReference type="PROSITE" id="PS50033"/>
    </source>
</evidence>
<comment type="caution">
    <text evidence="3">The sequence shown here is derived from an EMBL/GenBank/DDBJ whole genome shotgun (WGS) entry which is preliminary data.</text>
</comment>
<dbReference type="Pfam" id="PF00789">
    <property type="entry name" value="UBX"/>
    <property type="match status" value="1"/>
</dbReference>
<protein>
    <recommendedName>
        <fullName evidence="2">UBX domain-containing protein</fullName>
    </recommendedName>
</protein>
<feature type="region of interest" description="Disordered" evidence="1">
    <location>
        <begin position="122"/>
        <end position="173"/>
    </location>
</feature>
<feature type="compositionally biased region" description="Basic residues" evidence="1">
    <location>
        <begin position="1"/>
        <end position="13"/>
    </location>
</feature>
<evidence type="ECO:0000313" key="4">
    <source>
        <dbReference type="Proteomes" id="UP001046870"/>
    </source>
</evidence>
<dbReference type="InterPro" id="IPR001012">
    <property type="entry name" value="UBX_dom"/>
</dbReference>
<feature type="domain" description="UBX" evidence="2">
    <location>
        <begin position="184"/>
        <end position="254"/>
    </location>
</feature>
<dbReference type="InterPro" id="IPR029071">
    <property type="entry name" value="Ubiquitin-like_domsf"/>
</dbReference>
<reference evidence="3" key="1">
    <citation type="submission" date="2021-01" db="EMBL/GenBank/DDBJ databases">
        <authorList>
            <person name="Zahm M."/>
            <person name="Roques C."/>
            <person name="Cabau C."/>
            <person name="Klopp C."/>
            <person name="Donnadieu C."/>
            <person name="Jouanno E."/>
            <person name="Lampietro C."/>
            <person name="Louis A."/>
            <person name="Herpin A."/>
            <person name="Echchiki A."/>
            <person name="Berthelot C."/>
            <person name="Parey E."/>
            <person name="Roest-Crollius H."/>
            <person name="Braasch I."/>
            <person name="Postlethwait J."/>
            <person name="Bobe J."/>
            <person name="Montfort J."/>
            <person name="Bouchez O."/>
            <person name="Begum T."/>
            <person name="Mejri S."/>
            <person name="Adams A."/>
            <person name="Chen W.-J."/>
            <person name="Guiguen Y."/>
        </authorList>
    </citation>
    <scope>NUCLEOTIDE SEQUENCE</scope>
    <source>
        <strain evidence="3">YG-15Mar2019-1</strain>
        <tissue evidence="3">Brain</tissue>
    </source>
</reference>
<dbReference type="AlphaFoldDB" id="A0A9D3Q450"/>
<feature type="compositionally biased region" description="Low complexity" evidence="1">
    <location>
        <begin position="130"/>
        <end position="148"/>
    </location>
</feature>
<keyword evidence="4" id="KW-1185">Reference proteome</keyword>
<organism evidence="3 4">
    <name type="scientific">Megalops atlanticus</name>
    <name type="common">Tarpon</name>
    <name type="synonym">Clupea gigantea</name>
    <dbReference type="NCBI Taxonomy" id="7932"/>
    <lineage>
        <taxon>Eukaryota</taxon>
        <taxon>Metazoa</taxon>
        <taxon>Chordata</taxon>
        <taxon>Craniata</taxon>
        <taxon>Vertebrata</taxon>
        <taxon>Euteleostomi</taxon>
        <taxon>Actinopterygii</taxon>
        <taxon>Neopterygii</taxon>
        <taxon>Teleostei</taxon>
        <taxon>Elopiformes</taxon>
        <taxon>Megalopidae</taxon>
        <taxon>Megalops</taxon>
    </lineage>
</organism>
<proteinExistence type="predicted"/>
<dbReference type="CDD" id="cd17076">
    <property type="entry name" value="UBX_UBXN10"/>
    <property type="match status" value="1"/>
</dbReference>
<dbReference type="Proteomes" id="UP001046870">
    <property type="component" value="Chromosome 8"/>
</dbReference>
<dbReference type="SUPFAM" id="SSF54236">
    <property type="entry name" value="Ubiquitin-like"/>
    <property type="match status" value="1"/>
</dbReference>
<sequence length="265" mass="28832">MHVTRPKSSKGRCRPTLSHAKSADVSGYRNAPVTPRPPSVGPDRPDRSARSHPLLRQSSVMSAEEVAELLQSVPPPPALSLNRYRVLPSIERKPSEDEAFRRMEEKTSRLSLSDNFIMQARRGHREQHLSSSRARASSQSSTEIASASEVPNRMTPRPPGPGGEPAEAGILTGAPSGDQLSLLLAIRSPCGKRFQHHFLPTDTLQAVLAAAEVRHGAKYGRGVIETMEVPRRSFTDLSMTLAQCGIQNRSVLCISKEEDGSTDSA</sequence>
<dbReference type="OrthoDB" id="436606at2759"/>
<evidence type="ECO:0000256" key="1">
    <source>
        <dbReference type="SAM" id="MobiDB-lite"/>
    </source>
</evidence>
<feature type="region of interest" description="Disordered" evidence="1">
    <location>
        <begin position="1"/>
        <end position="60"/>
    </location>
</feature>
<dbReference type="PROSITE" id="PS50033">
    <property type="entry name" value="UBX"/>
    <property type="match status" value="1"/>
</dbReference>
<accession>A0A9D3Q450</accession>
<name>A0A9D3Q450_MEGAT</name>